<keyword evidence="1" id="KW-0812">Transmembrane</keyword>
<proteinExistence type="predicted"/>
<feature type="transmembrane region" description="Helical" evidence="1">
    <location>
        <begin position="72"/>
        <end position="91"/>
    </location>
</feature>
<dbReference type="Proteomes" id="UP000325161">
    <property type="component" value="Chromosome"/>
</dbReference>
<organism evidence="2 3">
    <name type="scientific">Pigmentiphaga aceris</name>
    <dbReference type="NCBI Taxonomy" id="1940612"/>
    <lineage>
        <taxon>Bacteria</taxon>
        <taxon>Pseudomonadati</taxon>
        <taxon>Pseudomonadota</taxon>
        <taxon>Betaproteobacteria</taxon>
        <taxon>Burkholderiales</taxon>
        <taxon>Alcaligenaceae</taxon>
        <taxon>Pigmentiphaga</taxon>
    </lineage>
</organism>
<keyword evidence="1" id="KW-0472">Membrane</keyword>
<accession>A0A5C0AVN7</accession>
<evidence type="ECO:0000313" key="2">
    <source>
        <dbReference type="EMBL" id="QEI05664.1"/>
    </source>
</evidence>
<dbReference type="EMBL" id="CP043046">
    <property type="protein sequence ID" value="QEI05664.1"/>
    <property type="molecule type" value="Genomic_DNA"/>
</dbReference>
<keyword evidence="3" id="KW-1185">Reference proteome</keyword>
<evidence type="ECO:0000313" key="3">
    <source>
        <dbReference type="Proteomes" id="UP000325161"/>
    </source>
</evidence>
<dbReference type="RefSeq" id="WP_148814047.1">
    <property type="nucleotide sequence ID" value="NZ_CP043046.1"/>
</dbReference>
<evidence type="ECO:0000256" key="1">
    <source>
        <dbReference type="SAM" id="Phobius"/>
    </source>
</evidence>
<sequence>MMLSGPSLPPPTPTRAWLTGWIRNALRFLCIICSSRAYSEALGRQAEAEGKDAEAGINSHDAKFARALDRKFWGAFIAVILGGITAVALSLCFDVSKVVATALQLGGAGLGLVAAVGIPKSDAWDIPPAEVAAQAGTEMLLFLAFTAGAYGTLVGSS</sequence>
<dbReference type="AlphaFoldDB" id="A0A5C0AVN7"/>
<keyword evidence="1" id="KW-1133">Transmembrane helix</keyword>
<name>A0A5C0AVN7_9BURK</name>
<protein>
    <submittedName>
        <fullName evidence="2">Uncharacterized protein</fullName>
    </submittedName>
</protein>
<reference evidence="2 3" key="1">
    <citation type="submission" date="2019-08" db="EMBL/GenBank/DDBJ databases">
        <title>Amphibian skin-associated Pigmentiphaga: genome sequence and occurrence across geography and hosts.</title>
        <authorList>
            <person name="Bletz M.C."/>
            <person name="Bunk B."/>
            <person name="Sproeer C."/>
            <person name="Biwer P."/>
            <person name="Reiter S."/>
            <person name="Rabemananjara F.C.E."/>
            <person name="Schulz S."/>
            <person name="Overmann J."/>
            <person name="Vences M."/>
        </authorList>
    </citation>
    <scope>NUCLEOTIDE SEQUENCE [LARGE SCALE GENOMIC DNA]</scope>
    <source>
        <strain evidence="2 3">Mada1488</strain>
    </source>
</reference>
<feature type="transmembrane region" description="Helical" evidence="1">
    <location>
        <begin position="139"/>
        <end position="156"/>
    </location>
</feature>
<gene>
    <name evidence="2" type="ORF">FXN63_07285</name>
</gene>
<feature type="transmembrane region" description="Helical" evidence="1">
    <location>
        <begin position="98"/>
        <end position="119"/>
    </location>
</feature>
<dbReference type="KEGG" id="pacr:FXN63_07285"/>